<feature type="domain" description="Damage-control phosphatase ARMT1-like metal-binding" evidence="1">
    <location>
        <begin position="241"/>
        <end position="383"/>
    </location>
</feature>
<keyword evidence="3" id="KW-1185">Reference proteome</keyword>
<proteinExistence type="predicted"/>
<dbReference type="RefSeq" id="WP_005995151.1">
    <property type="nucleotide sequence ID" value="NZ_AECZ01000022.1"/>
</dbReference>
<dbReference type="eggNOG" id="COG1578">
    <property type="taxonomic scope" value="Bacteria"/>
</dbReference>
<dbReference type="AlphaFoldDB" id="E1JZB5"/>
<comment type="caution">
    <text evidence="2">The sequence shown here is derived from an EMBL/GenBank/DDBJ whole genome shotgun (WGS) entry which is preliminary data.</text>
</comment>
<evidence type="ECO:0000313" key="3">
    <source>
        <dbReference type="Proteomes" id="UP000006250"/>
    </source>
</evidence>
<dbReference type="STRING" id="596151.DesfrDRAFT_2964"/>
<dbReference type="Gene3D" id="3.40.50.10880">
    <property type="entry name" value="Uncharacterised protein PF01937, DUF89, domain 3"/>
    <property type="match status" value="1"/>
</dbReference>
<dbReference type="Pfam" id="PF01937">
    <property type="entry name" value="ARMT1-like_dom"/>
    <property type="match status" value="1"/>
</dbReference>
<organism evidence="2 3">
    <name type="scientific">Solidesulfovibrio fructosivorans JJ]</name>
    <dbReference type="NCBI Taxonomy" id="596151"/>
    <lineage>
        <taxon>Bacteria</taxon>
        <taxon>Pseudomonadati</taxon>
        <taxon>Thermodesulfobacteriota</taxon>
        <taxon>Desulfovibrionia</taxon>
        <taxon>Desulfovibrionales</taxon>
        <taxon>Desulfovibrionaceae</taxon>
        <taxon>Solidesulfovibrio</taxon>
    </lineage>
</organism>
<dbReference type="InterPro" id="IPR036075">
    <property type="entry name" value="ARMT-1-like_metal-bd_sf"/>
</dbReference>
<dbReference type="SUPFAM" id="SSF111321">
    <property type="entry name" value="AF1104-like"/>
    <property type="match status" value="1"/>
</dbReference>
<name>E1JZB5_SOLFR</name>
<dbReference type="InterPro" id="IPR002791">
    <property type="entry name" value="ARMT1-like_metal-bd"/>
</dbReference>
<dbReference type="Proteomes" id="UP000006250">
    <property type="component" value="Unassembled WGS sequence"/>
</dbReference>
<protein>
    <recommendedName>
        <fullName evidence="1">Damage-control phosphatase ARMT1-like metal-binding domain-containing protein</fullName>
    </recommendedName>
</protein>
<sequence length="590" mass="65887">MTEHPSEPALPVASLEPGQAPRYGLDPVLDAWLLHFMTENNLEHSITPEKNASPEQLRFMVALSPEEIYVPCSDAMFAHLFSARADPMVVAEYDGRLARIDGLIDDYVPDAYTRTKIRTLCRLKYRQALVKPTMIPSRLAKRLCTILLTQSGLDDPHRERKRAFNRRAFSFIQSEAFSAMLYACPDELPGCRALPDLRFALDMLELRRLLALGAMPAIWTGEGAFPGRGELDAALARFPADFAKLEALLDPRRGGLKILFLADSAGGVLFDLLAVRTLLRLGHRVIVAVKDGFYYDAPTFWDPEGDPILDAALSGARFVSDPRLGKNALLQIMRENPLTVISDGTRERLNLYRVSVTFARAWKEADLVLAKGSLSHKRLIETSHLFTRDVVSFYGDGECGLRLDFKPRAPGARSLTEAEITAKAEEIITAMRAAKAAGRTVMFYSAVIGSIPGQTKTAIELVTAFVAHLRGKLADTYIINPAEHFEEGMDADDLMFMWEKVQRSGLIDVWRFQTHFDIEKSFELLGRKVPPAWAGKDATFSTGCTKEMRIALSMQARQPEMQIIGPDPEKFLRRREYGVGKFCDAGIDCR</sequence>
<evidence type="ECO:0000259" key="1">
    <source>
        <dbReference type="Pfam" id="PF01937"/>
    </source>
</evidence>
<gene>
    <name evidence="2" type="ORF">DesfrDRAFT_2964</name>
</gene>
<dbReference type="OrthoDB" id="5409427at2"/>
<evidence type="ECO:0000313" key="2">
    <source>
        <dbReference type="EMBL" id="EFL50275.1"/>
    </source>
</evidence>
<reference evidence="2 3" key="1">
    <citation type="submission" date="2010-08" db="EMBL/GenBank/DDBJ databases">
        <title>The draft genome of Desulfovibrio fructosovorans JJ.</title>
        <authorList>
            <consortium name="US DOE Joint Genome Institute (JGI-PGF)"/>
            <person name="Lucas S."/>
            <person name="Copeland A."/>
            <person name="Lapidus A."/>
            <person name="Cheng J.-F."/>
            <person name="Bruce D."/>
            <person name="Goodwin L."/>
            <person name="Pitluck S."/>
            <person name="Land M.L."/>
            <person name="Hauser L."/>
            <person name="Chang Y.-J."/>
            <person name="Jeffries C."/>
            <person name="Wall J.D."/>
            <person name="Stahl D.A."/>
            <person name="Arkin A.P."/>
            <person name="Dehal P."/>
            <person name="Stolyar S.M."/>
            <person name="Hazen T.C."/>
            <person name="Woyke T.J."/>
        </authorList>
    </citation>
    <scope>NUCLEOTIDE SEQUENCE [LARGE SCALE GENOMIC DNA]</scope>
    <source>
        <strain evidence="2 3">JJ</strain>
    </source>
</reference>
<dbReference type="EMBL" id="AECZ01000022">
    <property type="protein sequence ID" value="EFL50275.1"/>
    <property type="molecule type" value="Genomic_DNA"/>
</dbReference>
<accession>E1JZB5</accession>